<sequence length="1038" mass="118177">MSISNSTIRMGNGSTLNNVGRDQFNHIIQRITARIVIISGTTGTVSPAEDEEYNEFESIKRGDICITRKICSGEARDYEWDETQQSLKETARAQRTVYTVQIHGKAAMKFTALFYEGQGARKVGFTKRIGAAVSSNERSPSSYGREIFSIAEDELIPVSHIIRRATFWDSLSLHFCREVQNVQEYPISGHFGPIQRLWLDTGTGFLCYEPGVDTSKKVAELTPCSFTFDVDCSRIPATMDMLKGDTGVRFFARQDHHFDRLVVNYADFLGDHLALSYSSKLAELRFDTIYTHSGVEIARYPSYDIGFDASLCTGLINETKIKGSGLTRPQAEKGCTVARQSWLAQARRIINALSAPSRQGGYFMLHPPSIHLKTVSFDLIKPLRTTYLFVYPLPYPLTTESLLAWRRGRTHFWSFDESGRSEVPKDERQGIPRLIGHVRFGMEKVVWPPYVYNAIHDWQIARGFDSNSTDFALSLGYPELEILQSYAGLVLFQSLAFLLTAITPLLHLGYEHFELVNNQFPRWKHVEQPIKVEDEDYKEFEYVKQGDLYIVKKIHPQDTQDWEWSDVTIHADRMIYIAEIRGIPASRFTVVSYHGQDAIKNPLEDGRFIPSSSGSRSLKALRYDQTSAQLFGINRSYIPSLIFYNELIPVSHVVRKSCFWGYLALSFLEVIHIMIFLALKAYLSAGDETLGFGFYKFSFGLSASSVPSTTDMLKEDNALRFLQTHGALFDYPVLAHAEHLRLYSDHRCCCRCEITEAREAEHMRTHLPSCFFHDFDLNEVRFDTIYSRSRLGIARYPGHGTYIEAHSGLTNRTRIEDSGFTRFTLSRSLPVEAKFVASARYNLIRLAWLAQSPRIFNNLATSARPEEYFMMFVPTVSLSTVSRSKINEPSPWRTVYLFVYPLPSPLTWQSLDAWERGRTHFWSFDEGGQSEIPEGDLKCLGIPILTPRVRYGTVRVLSWPTYVYDAIREWQIARGFSPNTADFAKTMGYPKLEILSEKSKESSFYRLVGGWCAKQGVGRDTSSLWETSMGSGIGAFAF</sequence>
<protein>
    <submittedName>
        <fullName evidence="1">Uncharacterized protein</fullName>
    </submittedName>
</protein>
<name>A0A0W0EZ50_MONRR</name>
<reference evidence="1 2" key="1">
    <citation type="submission" date="2015-12" db="EMBL/GenBank/DDBJ databases">
        <title>Draft genome sequence of Moniliophthora roreri, the causal agent of frosty pod rot of cacao.</title>
        <authorList>
            <person name="Aime M.C."/>
            <person name="Diaz-Valderrama J.R."/>
            <person name="Kijpornyongpan T."/>
            <person name="Phillips-Mora W."/>
        </authorList>
    </citation>
    <scope>NUCLEOTIDE SEQUENCE [LARGE SCALE GENOMIC DNA]</scope>
    <source>
        <strain evidence="1 2">MCA 2952</strain>
    </source>
</reference>
<gene>
    <name evidence="1" type="ORF">WG66_18080</name>
</gene>
<accession>A0A0W0EZ50</accession>
<evidence type="ECO:0000313" key="1">
    <source>
        <dbReference type="EMBL" id="KTB29320.1"/>
    </source>
</evidence>
<dbReference type="AlphaFoldDB" id="A0A0W0EZ50"/>
<comment type="caution">
    <text evidence="1">The sequence shown here is derived from an EMBL/GenBank/DDBJ whole genome shotgun (WGS) entry which is preliminary data.</text>
</comment>
<proteinExistence type="predicted"/>
<evidence type="ECO:0000313" key="2">
    <source>
        <dbReference type="Proteomes" id="UP000054988"/>
    </source>
</evidence>
<organism evidence="1 2">
    <name type="scientific">Moniliophthora roreri</name>
    <name type="common">Frosty pod rot fungus</name>
    <name type="synonym">Monilia roreri</name>
    <dbReference type="NCBI Taxonomy" id="221103"/>
    <lineage>
        <taxon>Eukaryota</taxon>
        <taxon>Fungi</taxon>
        <taxon>Dikarya</taxon>
        <taxon>Basidiomycota</taxon>
        <taxon>Agaricomycotina</taxon>
        <taxon>Agaricomycetes</taxon>
        <taxon>Agaricomycetidae</taxon>
        <taxon>Agaricales</taxon>
        <taxon>Marasmiineae</taxon>
        <taxon>Marasmiaceae</taxon>
        <taxon>Moniliophthora</taxon>
    </lineage>
</organism>
<dbReference type="Proteomes" id="UP000054988">
    <property type="component" value="Unassembled WGS sequence"/>
</dbReference>
<dbReference type="EMBL" id="LATX01002435">
    <property type="protein sequence ID" value="KTB29320.1"/>
    <property type="molecule type" value="Genomic_DNA"/>
</dbReference>